<sequence length="127" mass="14760">MRVKDYGDKRIIAALRPVLRRIQLQHYLHWLLRGLAGALLLSAFLLLLSFFFPWVGVKQLCLYTLGASLLLAWGWAFWRRPDLWTAACMSDAKGLQERVSTALELSAEDSEMIRRQRRDARKQLQAF</sequence>
<comment type="caution">
    <text evidence="2">The sequence shown here is derived from an EMBL/GenBank/DDBJ whole genome shotgun (WGS) entry which is preliminary data.</text>
</comment>
<protein>
    <submittedName>
        <fullName evidence="2">Uncharacterized protein</fullName>
    </submittedName>
</protein>
<accession>A0A354Z019</accession>
<feature type="transmembrane region" description="Helical" evidence="1">
    <location>
        <begin position="30"/>
        <end position="54"/>
    </location>
</feature>
<feature type="transmembrane region" description="Helical" evidence="1">
    <location>
        <begin position="60"/>
        <end position="78"/>
    </location>
</feature>
<evidence type="ECO:0000313" key="3">
    <source>
        <dbReference type="Proteomes" id="UP000263273"/>
    </source>
</evidence>
<reference evidence="2 3" key="1">
    <citation type="journal article" date="2018" name="Nat. Biotechnol.">
        <title>A standardized bacterial taxonomy based on genome phylogeny substantially revises the tree of life.</title>
        <authorList>
            <person name="Parks D.H."/>
            <person name="Chuvochina M."/>
            <person name="Waite D.W."/>
            <person name="Rinke C."/>
            <person name="Skarshewski A."/>
            <person name="Chaumeil P.A."/>
            <person name="Hugenholtz P."/>
        </authorList>
    </citation>
    <scope>NUCLEOTIDE SEQUENCE [LARGE SCALE GENOMIC DNA]</scope>
    <source>
        <strain evidence="2">UBA10948</strain>
    </source>
</reference>
<dbReference type="Proteomes" id="UP000263273">
    <property type="component" value="Unassembled WGS sequence"/>
</dbReference>
<organism evidence="2 3">
    <name type="scientific">Syntrophomonas wolfei</name>
    <dbReference type="NCBI Taxonomy" id="863"/>
    <lineage>
        <taxon>Bacteria</taxon>
        <taxon>Bacillati</taxon>
        <taxon>Bacillota</taxon>
        <taxon>Clostridia</taxon>
        <taxon>Eubacteriales</taxon>
        <taxon>Syntrophomonadaceae</taxon>
        <taxon>Syntrophomonas</taxon>
    </lineage>
</organism>
<proteinExistence type="predicted"/>
<dbReference type="EMBL" id="DNZF01000172">
    <property type="protein sequence ID" value="HBK53827.1"/>
    <property type="molecule type" value="Genomic_DNA"/>
</dbReference>
<dbReference type="STRING" id="378794.GCA_001570625_01865"/>
<keyword evidence="1" id="KW-0472">Membrane</keyword>
<keyword evidence="1" id="KW-0812">Transmembrane</keyword>
<gene>
    <name evidence="2" type="ORF">DDZ44_07825</name>
</gene>
<evidence type="ECO:0000256" key="1">
    <source>
        <dbReference type="SAM" id="Phobius"/>
    </source>
</evidence>
<feature type="non-terminal residue" evidence="2">
    <location>
        <position position="127"/>
    </location>
</feature>
<evidence type="ECO:0000313" key="2">
    <source>
        <dbReference type="EMBL" id="HBK53827.1"/>
    </source>
</evidence>
<keyword evidence="1" id="KW-1133">Transmembrane helix</keyword>
<dbReference type="AlphaFoldDB" id="A0A354Z019"/>
<name>A0A354Z019_9FIRM</name>